<gene>
    <name evidence="1" type="ORF">SCALOS_LOCUS1182</name>
</gene>
<comment type="caution">
    <text evidence="1">The sequence shown here is derived from an EMBL/GenBank/DDBJ whole genome shotgun (WGS) entry which is preliminary data.</text>
</comment>
<keyword evidence="2" id="KW-1185">Reference proteome</keyword>
<dbReference type="Proteomes" id="UP000789860">
    <property type="component" value="Unassembled WGS sequence"/>
</dbReference>
<name>A0ACA9K4C2_9GLOM</name>
<protein>
    <submittedName>
        <fullName evidence="1">11363_t:CDS:1</fullName>
    </submittedName>
</protein>
<organism evidence="1 2">
    <name type="scientific">Scutellospora calospora</name>
    <dbReference type="NCBI Taxonomy" id="85575"/>
    <lineage>
        <taxon>Eukaryota</taxon>
        <taxon>Fungi</taxon>
        <taxon>Fungi incertae sedis</taxon>
        <taxon>Mucoromycota</taxon>
        <taxon>Glomeromycotina</taxon>
        <taxon>Glomeromycetes</taxon>
        <taxon>Diversisporales</taxon>
        <taxon>Gigasporaceae</taxon>
        <taxon>Scutellospora</taxon>
    </lineage>
</organism>
<sequence length="373" mass="43252">MTTGRIYAVSSQYLQLTTNIAEIEWVESQLPEQTNYLQDLQLKVAVKRSELDKLRKQTYLFSIPSNLPKKEFKEVQDLKHFTVKRLTAQLTHKLEKKLKKEETDYLAAFEKEQNEKTALEMLENELQEANQMVFTGSIPGNENALINALESEVNILYTQFNQVSIDVNRYQSAEKHIGNARNLLSQAIKSLRQALGYNSWDRHSNSRIANFFEQGSLADARNYSMQAQVQIDQARQYVPEIHQINVTQGTFVLGVLFDNFFVDLYIRTKIEASIRSLTNQSMQLDGIYRWLQNNISNFSNIYKQMERAYFSKRKELSKERIKIFERVLRQDNATNPIQSSNASNMSTDILESNNDEDDALPSYDEALRQPSVM</sequence>
<reference evidence="1" key="1">
    <citation type="submission" date="2021-06" db="EMBL/GenBank/DDBJ databases">
        <authorList>
            <person name="Kallberg Y."/>
            <person name="Tangrot J."/>
            <person name="Rosling A."/>
        </authorList>
    </citation>
    <scope>NUCLEOTIDE SEQUENCE</scope>
    <source>
        <strain evidence="1">AU212A</strain>
    </source>
</reference>
<dbReference type="EMBL" id="CAJVPM010000743">
    <property type="protein sequence ID" value="CAG8450971.1"/>
    <property type="molecule type" value="Genomic_DNA"/>
</dbReference>
<accession>A0ACA9K4C2</accession>
<evidence type="ECO:0000313" key="1">
    <source>
        <dbReference type="EMBL" id="CAG8450971.1"/>
    </source>
</evidence>
<proteinExistence type="predicted"/>
<evidence type="ECO:0000313" key="2">
    <source>
        <dbReference type="Proteomes" id="UP000789860"/>
    </source>
</evidence>